<evidence type="ECO:0000256" key="1">
    <source>
        <dbReference type="SAM" id="MobiDB-lite"/>
    </source>
</evidence>
<protein>
    <submittedName>
        <fullName evidence="4">M14 family zinc carboxypeptidase</fullName>
    </submittedName>
</protein>
<evidence type="ECO:0000256" key="2">
    <source>
        <dbReference type="SAM" id="SignalP"/>
    </source>
</evidence>
<organism evidence="4 5">
    <name type="scientific">Haloechinothrix salitolerans</name>
    <dbReference type="NCBI Taxonomy" id="926830"/>
    <lineage>
        <taxon>Bacteria</taxon>
        <taxon>Bacillati</taxon>
        <taxon>Actinomycetota</taxon>
        <taxon>Actinomycetes</taxon>
        <taxon>Pseudonocardiales</taxon>
        <taxon>Pseudonocardiaceae</taxon>
        <taxon>Haloechinothrix</taxon>
    </lineage>
</organism>
<comment type="caution">
    <text evidence="4">The sequence shown here is derived from an EMBL/GenBank/DDBJ whole genome shotgun (WGS) entry which is preliminary data.</text>
</comment>
<dbReference type="RefSeq" id="WP_345396068.1">
    <property type="nucleotide sequence ID" value="NZ_BAABLA010000024.1"/>
</dbReference>
<dbReference type="EMBL" id="JBHSXX010000001">
    <property type="protein sequence ID" value="MFC6866678.1"/>
    <property type="molecule type" value="Genomic_DNA"/>
</dbReference>
<accession>A0ABW2BVX3</accession>
<evidence type="ECO:0000313" key="4">
    <source>
        <dbReference type="EMBL" id="MFC6866678.1"/>
    </source>
</evidence>
<feature type="domain" description="Peptidase M14" evidence="3">
    <location>
        <begin position="71"/>
        <end position="374"/>
    </location>
</feature>
<dbReference type="GO" id="GO:0004180">
    <property type="term" value="F:carboxypeptidase activity"/>
    <property type="evidence" value="ECO:0007669"/>
    <property type="project" value="UniProtKB-KW"/>
</dbReference>
<evidence type="ECO:0000313" key="5">
    <source>
        <dbReference type="Proteomes" id="UP001596337"/>
    </source>
</evidence>
<feature type="chain" id="PRO_5045299538" evidence="2">
    <location>
        <begin position="28"/>
        <end position="1006"/>
    </location>
</feature>
<proteinExistence type="predicted"/>
<feature type="region of interest" description="Disordered" evidence="1">
    <location>
        <begin position="660"/>
        <end position="688"/>
    </location>
</feature>
<dbReference type="Pfam" id="PF00246">
    <property type="entry name" value="Peptidase_M14"/>
    <property type="match status" value="1"/>
</dbReference>
<reference evidence="5" key="1">
    <citation type="journal article" date="2019" name="Int. J. Syst. Evol. Microbiol.">
        <title>The Global Catalogue of Microorganisms (GCM) 10K type strain sequencing project: providing services to taxonomists for standard genome sequencing and annotation.</title>
        <authorList>
            <consortium name="The Broad Institute Genomics Platform"/>
            <consortium name="The Broad Institute Genome Sequencing Center for Infectious Disease"/>
            <person name="Wu L."/>
            <person name="Ma J."/>
        </authorList>
    </citation>
    <scope>NUCLEOTIDE SEQUENCE [LARGE SCALE GENOMIC DNA]</scope>
    <source>
        <strain evidence="5">KCTC 32255</strain>
    </source>
</reference>
<keyword evidence="4" id="KW-0645">Protease</keyword>
<keyword evidence="5" id="KW-1185">Reference proteome</keyword>
<feature type="region of interest" description="Disordered" evidence="1">
    <location>
        <begin position="182"/>
        <end position="205"/>
    </location>
</feature>
<keyword evidence="4" id="KW-0121">Carboxypeptidase</keyword>
<dbReference type="SMART" id="SM00631">
    <property type="entry name" value="Zn_pept"/>
    <property type="match status" value="1"/>
</dbReference>
<feature type="signal peptide" evidence="2">
    <location>
        <begin position="1"/>
        <end position="27"/>
    </location>
</feature>
<keyword evidence="4" id="KW-0378">Hydrolase</keyword>
<dbReference type="SUPFAM" id="SSF53187">
    <property type="entry name" value="Zn-dependent exopeptidases"/>
    <property type="match status" value="1"/>
</dbReference>
<dbReference type="Gene3D" id="3.40.630.10">
    <property type="entry name" value="Zn peptidases"/>
    <property type="match status" value="1"/>
</dbReference>
<dbReference type="Proteomes" id="UP001596337">
    <property type="component" value="Unassembled WGS sequence"/>
</dbReference>
<dbReference type="InterPro" id="IPR000834">
    <property type="entry name" value="Peptidase_M14"/>
</dbReference>
<gene>
    <name evidence="4" type="ORF">ACFQGD_05915</name>
</gene>
<keyword evidence="2" id="KW-0732">Signal</keyword>
<name>A0ABW2BVX3_9PSEU</name>
<evidence type="ECO:0000259" key="3">
    <source>
        <dbReference type="SMART" id="SM00631"/>
    </source>
</evidence>
<sequence length="1006" mass="109572">MRRIIALVGSVVVVAALLTLVGASQSAATPVATTEETYEQFKRVFPDPQGCLDGEAGTSPWAKGDVCATQFIQYQEALDGLKFLENRYPRYLRLYNLREQFGDQFREEMRSAGLPREDLSRLRSDLRVVKVTDNQSPVAEPDRKHFAYVLSIHGIERAGLEGGIRAAEELVTWASCEQDQDSAPACADEGPFPKPILEPSNSGPTASETLRNSVIYFVLANPDGWRRGDVTDGGVSYQRYNGNGMDLNRDWPTIGYTEQQYTPGSEPETRSFAEYLTAVKDQTSAGRFEGAIDLHGMVTAPSFSFTLLGAGQRDYQRNERTVDTAIRTFRDSEKRLSWSNLIATQEEGCPGDVEEPVFGGTVPMCSDQWGTVWDTINYQVTGAFADWMESPMGLDAVGIDNEMALSHLAPNTVYDPEIEQLHIDGNKGLIYSQIASMLEERAVEFQPDGEVGYIFDPERVTNPGGEPVDGPEGMPTQDTITHTSPTGIEEFRFDVKGMSDGFFNGGLTVEATFGNLGGISGNSAGELILDYCGPPLHPGDEEGCHEVARYFNQSPIYLQAGARIDLNDPPPGPYRIRANPLRALPTSYEISFSSGQAYEQPEQVGYDVSRMDFFRDLNKYVPEGSELTAIPVDDVLKGKGRKLDRFDTVVVAGDLMPGFVSNGEQERGEPQPSESFSFGPDAAPLPGTSSPAYEFTVDDGFDNDRMVVEAAWANPSDYDLRVERLNPVTDEWEDRGCECAFVNTGEQVTVFGPEPGDWRVRVENFLAAPQNVDGTIEFASDPAPEAGGESEYSTRQFERYASGLSRFAARGGNLVLTDSGIAGLPALGTGIEPDAVTGGFFYAGWMDFHDGSDGEGPTYDRHPLAEGVNKEGTAEGQATVDGHEFGNRHQTYEPVPVGYYVSPSGSGNADCDSDRCDSPNWIVSQEAWESAGGSTAGRTLVRTSKGPGPSEVGVSLGELPVGQGRIRIAGALLPEPTEQNPHPYGLRSYALTYTGYQLVENLLDLP</sequence>